<organism evidence="1 2">
    <name type="scientific">Polystyrenella longa</name>
    <dbReference type="NCBI Taxonomy" id="2528007"/>
    <lineage>
        <taxon>Bacteria</taxon>
        <taxon>Pseudomonadati</taxon>
        <taxon>Planctomycetota</taxon>
        <taxon>Planctomycetia</taxon>
        <taxon>Planctomycetales</taxon>
        <taxon>Planctomycetaceae</taxon>
        <taxon>Polystyrenella</taxon>
    </lineage>
</organism>
<dbReference type="PROSITE" id="PS51257">
    <property type="entry name" value="PROKAR_LIPOPROTEIN"/>
    <property type="match status" value="1"/>
</dbReference>
<evidence type="ECO:0000313" key="2">
    <source>
        <dbReference type="Proteomes" id="UP000317178"/>
    </source>
</evidence>
<gene>
    <name evidence="1" type="ORF">Pla110_46630</name>
</gene>
<accession>A0A518CUJ4</accession>
<dbReference type="RefSeq" id="WP_231742768.1">
    <property type="nucleotide sequence ID" value="NZ_CP036281.1"/>
</dbReference>
<name>A0A518CUJ4_9PLAN</name>
<reference evidence="1 2" key="1">
    <citation type="submission" date="2019-02" db="EMBL/GenBank/DDBJ databases">
        <title>Deep-cultivation of Planctomycetes and their phenomic and genomic characterization uncovers novel biology.</title>
        <authorList>
            <person name="Wiegand S."/>
            <person name="Jogler M."/>
            <person name="Boedeker C."/>
            <person name="Pinto D."/>
            <person name="Vollmers J."/>
            <person name="Rivas-Marin E."/>
            <person name="Kohn T."/>
            <person name="Peeters S.H."/>
            <person name="Heuer A."/>
            <person name="Rast P."/>
            <person name="Oberbeckmann S."/>
            <person name="Bunk B."/>
            <person name="Jeske O."/>
            <person name="Meyerdierks A."/>
            <person name="Storesund J.E."/>
            <person name="Kallscheuer N."/>
            <person name="Luecker S."/>
            <person name="Lage O.M."/>
            <person name="Pohl T."/>
            <person name="Merkel B.J."/>
            <person name="Hornburger P."/>
            <person name="Mueller R.-W."/>
            <person name="Bruemmer F."/>
            <person name="Labrenz M."/>
            <person name="Spormann A.M."/>
            <person name="Op den Camp H."/>
            <person name="Overmann J."/>
            <person name="Amann R."/>
            <person name="Jetten M.S.M."/>
            <person name="Mascher T."/>
            <person name="Medema M.H."/>
            <person name="Devos D.P."/>
            <person name="Kaster A.-K."/>
            <person name="Ovreas L."/>
            <person name="Rohde M."/>
            <person name="Galperin M.Y."/>
            <person name="Jogler C."/>
        </authorList>
    </citation>
    <scope>NUCLEOTIDE SEQUENCE [LARGE SCALE GENOMIC DNA]</scope>
    <source>
        <strain evidence="1 2">Pla110</strain>
    </source>
</reference>
<dbReference type="AlphaFoldDB" id="A0A518CUJ4"/>
<dbReference type="EMBL" id="CP036281">
    <property type="protein sequence ID" value="QDU82900.1"/>
    <property type="molecule type" value="Genomic_DNA"/>
</dbReference>
<evidence type="ECO:0000313" key="1">
    <source>
        <dbReference type="EMBL" id="QDU82900.1"/>
    </source>
</evidence>
<sequence length="189" mass="21322">MRWCFLTSLMLIGGYLLLGGCATTPIAMQQTRTLGPVFVSTQNEEFVWERAVDVLHDYPFTIKRENKLAGVIETEYKVGSGVLEPWHKETIGMDARLESTLQSIRRRVLINVRRDDAGYFVDVEAYKEIEDLEGLAANSAGGATFLETSPLERDYNLVVGQSTPSGWISKGRDFALEQDLLQRLQLAYR</sequence>
<keyword evidence="2" id="KW-1185">Reference proteome</keyword>
<protein>
    <submittedName>
        <fullName evidence="1">Uncharacterized protein</fullName>
    </submittedName>
</protein>
<dbReference type="Proteomes" id="UP000317178">
    <property type="component" value="Chromosome"/>
</dbReference>
<dbReference type="KEGG" id="plon:Pla110_46630"/>
<proteinExistence type="predicted"/>